<dbReference type="GO" id="GO:0030501">
    <property type="term" value="P:positive regulation of bone mineralization"/>
    <property type="evidence" value="ECO:0007669"/>
    <property type="project" value="Ensembl"/>
</dbReference>
<dbReference type="OrthoDB" id="1885901at2759"/>
<dbReference type="STRING" id="10141.ENSCPOP00000016683"/>
<dbReference type="GO" id="GO:0007229">
    <property type="term" value="P:integrin-mediated signaling pathway"/>
    <property type="evidence" value="ECO:0007669"/>
    <property type="project" value="Ensembl"/>
</dbReference>
<dbReference type="GO" id="GO:0045648">
    <property type="term" value="P:positive regulation of erythrocyte differentiation"/>
    <property type="evidence" value="ECO:0007669"/>
    <property type="project" value="Ensembl"/>
</dbReference>
<dbReference type="GO" id="GO:0032020">
    <property type="term" value="P:ISG15-protein conjugation"/>
    <property type="evidence" value="ECO:0007669"/>
    <property type="project" value="Ensembl"/>
</dbReference>
<dbReference type="PANTHER" id="PTHR10677:SF3">
    <property type="entry name" value="FI07626P-RELATED"/>
    <property type="match status" value="1"/>
</dbReference>
<evidence type="ECO:0000313" key="17">
    <source>
        <dbReference type="Proteomes" id="UP000005447"/>
    </source>
</evidence>
<evidence type="ECO:0000256" key="12">
    <source>
        <dbReference type="ARBA" id="ARBA00075855"/>
    </source>
</evidence>
<dbReference type="GO" id="GO:0006511">
    <property type="term" value="P:ubiquitin-dependent protein catabolic process"/>
    <property type="evidence" value="ECO:0007669"/>
    <property type="project" value="TreeGrafter"/>
</dbReference>
<dbReference type="HOGENOM" id="CLU_010412_4_2_1"/>
<dbReference type="GO" id="GO:0034340">
    <property type="term" value="P:response to type I interferon"/>
    <property type="evidence" value="ECO:0007669"/>
    <property type="project" value="Ensembl"/>
</dbReference>
<reference evidence="17" key="1">
    <citation type="journal article" date="2011" name="Nature">
        <title>A high-resolution map of human evolutionary constraint using 29 mammals.</title>
        <authorList>
            <person name="Lindblad-Toh K."/>
            <person name="Garber M."/>
            <person name="Zuk O."/>
            <person name="Lin M.F."/>
            <person name="Parker B.J."/>
            <person name="Washietl S."/>
            <person name="Kheradpour P."/>
            <person name="Ernst J."/>
            <person name="Jordan G."/>
            <person name="Mauceli E."/>
            <person name="Ward L.D."/>
            <person name="Lowe C.B."/>
            <person name="Holloway A.K."/>
            <person name="Clamp M."/>
            <person name="Gnerre S."/>
            <person name="Alfoldi J."/>
            <person name="Beal K."/>
            <person name="Chang J."/>
            <person name="Clawson H."/>
            <person name="Cuff J."/>
            <person name="Di Palma F."/>
            <person name="Fitzgerald S."/>
            <person name="Flicek P."/>
            <person name="Guttman M."/>
            <person name="Hubisz M.J."/>
            <person name="Jaffe D.B."/>
            <person name="Jungreis I."/>
            <person name="Kent W.J."/>
            <person name="Kostka D."/>
            <person name="Lara M."/>
            <person name="Martins A.L."/>
            <person name="Massingham T."/>
            <person name="Moltke I."/>
            <person name="Raney B.J."/>
            <person name="Rasmussen M.D."/>
            <person name="Robinson J."/>
            <person name="Stark A."/>
            <person name="Vilella A.J."/>
            <person name="Wen J."/>
            <person name="Xie X."/>
            <person name="Zody M.C."/>
            <person name="Baldwin J."/>
            <person name="Bloom T."/>
            <person name="Chin C.W."/>
            <person name="Heiman D."/>
            <person name="Nicol R."/>
            <person name="Nusbaum C."/>
            <person name="Young S."/>
            <person name="Wilkinson J."/>
            <person name="Worley K.C."/>
            <person name="Kovar C.L."/>
            <person name="Muzny D.M."/>
            <person name="Gibbs R.A."/>
            <person name="Cree A."/>
            <person name="Dihn H.H."/>
            <person name="Fowler G."/>
            <person name="Jhangiani S."/>
            <person name="Joshi V."/>
            <person name="Lee S."/>
            <person name="Lewis L.R."/>
            <person name="Nazareth L.V."/>
            <person name="Okwuonu G."/>
            <person name="Santibanez J."/>
            <person name="Warren W.C."/>
            <person name="Mardis E.R."/>
            <person name="Weinstock G.M."/>
            <person name="Wilson R.K."/>
            <person name="Delehaunty K."/>
            <person name="Dooling D."/>
            <person name="Fronik C."/>
            <person name="Fulton L."/>
            <person name="Fulton B."/>
            <person name="Graves T."/>
            <person name="Minx P."/>
            <person name="Sodergren E."/>
            <person name="Birney E."/>
            <person name="Margulies E.H."/>
            <person name="Herrero J."/>
            <person name="Green E.D."/>
            <person name="Haussler D."/>
            <person name="Siepel A."/>
            <person name="Goldman N."/>
            <person name="Pollard K.S."/>
            <person name="Pedersen J.S."/>
            <person name="Lander E.S."/>
            <person name="Kellis M."/>
        </authorList>
    </citation>
    <scope>NUCLEOTIDE SEQUENCE [LARGE SCALE GENOMIC DNA]</scope>
    <source>
        <strain evidence="17">2N</strain>
    </source>
</reference>
<protein>
    <recommendedName>
        <fullName evidence="11">Ubiquitin-like protein ISG15</fullName>
    </recommendedName>
    <alternativeName>
        <fullName evidence="13">Interferon-induced 15 kDa protein</fullName>
    </alternativeName>
    <alternativeName>
        <fullName evidence="14">Interferon-induced 17 kDa protein</fullName>
    </alternativeName>
    <alternativeName>
        <fullName evidence="12">Ubiquitin cross-reactive protein</fullName>
    </alternativeName>
</protein>
<dbReference type="PROSITE" id="PS50053">
    <property type="entry name" value="UBIQUITIN_2"/>
    <property type="match status" value="2"/>
</dbReference>
<dbReference type="GO" id="GO:0032729">
    <property type="term" value="P:positive regulation of type II interferon production"/>
    <property type="evidence" value="ECO:0007669"/>
    <property type="project" value="Ensembl"/>
</dbReference>
<dbReference type="GO" id="GO:0032461">
    <property type="term" value="P:positive regulation of protein oligomerization"/>
    <property type="evidence" value="ECO:0007669"/>
    <property type="project" value="Ensembl"/>
</dbReference>
<keyword evidence="17" id="KW-1185">Reference proteome</keyword>
<evidence type="ECO:0000259" key="15">
    <source>
        <dbReference type="PROSITE" id="PS50053"/>
    </source>
</evidence>
<dbReference type="GO" id="GO:0042742">
    <property type="term" value="P:defense response to bacterium"/>
    <property type="evidence" value="ECO:0007669"/>
    <property type="project" value="Ensembl"/>
</dbReference>
<dbReference type="CTD" id="9636"/>
<dbReference type="GO" id="GO:0005829">
    <property type="term" value="C:cytosol"/>
    <property type="evidence" value="ECO:0007669"/>
    <property type="project" value="TreeGrafter"/>
</dbReference>
<dbReference type="GO" id="GO:0031386">
    <property type="term" value="F:protein tag activity"/>
    <property type="evidence" value="ECO:0007669"/>
    <property type="project" value="Ensembl"/>
</dbReference>
<reference evidence="16" key="3">
    <citation type="submission" date="2025-09" db="UniProtKB">
        <authorList>
            <consortium name="Ensembl"/>
        </authorList>
    </citation>
    <scope>IDENTIFICATION</scope>
    <source>
        <strain evidence="16">2N</strain>
    </source>
</reference>
<keyword evidence="3" id="KW-0963">Cytoplasm</keyword>
<dbReference type="InterPro" id="IPR000626">
    <property type="entry name" value="Ubiquitin-like_dom"/>
</dbReference>
<evidence type="ECO:0000256" key="14">
    <source>
        <dbReference type="ARBA" id="ARBA00083887"/>
    </source>
</evidence>
<evidence type="ECO:0000256" key="4">
    <source>
        <dbReference type="ARBA" id="ARBA00022499"/>
    </source>
</evidence>
<dbReference type="SUPFAM" id="SSF54236">
    <property type="entry name" value="Ubiquitin-like"/>
    <property type="match status" value="2"/>
</dbReference>
<keyword evidence="6" id="KW-0677">Repeat</keyword>
<dbReference type="SMART" id="SM00213">
    <property type="entry name" value="UBQ"/>
    <property type="match status" value="2"/>
</dbReference>
<evidence type="ECO:0000256" key="2">
    <source>
        <dbReference type="ARBA" id="ARBA00004613"/>
    </source>
</evidence>
<keyword evidence="5" id="KW-0964">Secreted</keyword>
<dbReference type="FunFam" id="3.10.20.90:FF:000264">
    <property type="entry name" value="ISG15 ubiquitin-like modifier"/>
    <property type="match status" value="1"/>
</dbReference>
<dbReference type="GO" id="GO:0045071">
    <property type="term" value="P:negative regulation of viral genome replication"/>
    <property type="evidence" value="ECO:0007669"/>
    <property type="project" value="Ensembl"/>
</dbReference>
<dbReference type="Gene3D" id="3.10.20.90">
    <property type="entry name" value="Phosphatidylinositol 3-kinase Catalytic Subunit, Chain A, domain 1"/>
    <property type="match status" value="2"/>
</dbReference>
<keyword evidence="9" id="KW-0051">Antiviral defense</keyword>
<dbReference type="Pfam" id="PF00240">
    <property type="entry name" value="ubiquitin"/>
    <property type="match status" value="2"/>
</dbReference>
<dbReference type="Bgee" id="ENSCPOG00000013450">
    <property type="expression patterns" value="Expressed in uterine cervix and 13 other cell types or tissues"/>
</dbReference>
<dbReference type="OMA" id="CTVYMNL"/>
<evidence type="ECO:0000313" key="16">
    <source>
        <dbReference type="Ensembl" id="ENSCPOP00000016683.2"/>
    </source>
</evidence>
<dbReference type="GeneID" id="100731608"/>
<comment type="subcellular location">
    <subcellularLocation>
        <location evidence="1">Cytoplasm</location>
    </subcellularLocation>
    <subcellularLocation>
        <location evidence="2">Secreted</location>
    </subcellularLocation>
</comment>
<keyword evidence="7" id="KW-0833">Ubl conjugation pathway</keyword>
<evidence type="ECO:0000256" key="9">
    <source>
        <dbReference type="ARBA" id="ARBA00023118"/>
    </source>
</evidence>
<accession>H0W145</accession>
<reference evidence="16" key="2">
    <citation type="submission" date="2025-08" db="UniProtKB">
        <authorList>
            <consortium name="Ensembl"/>
        </authorList>
    </citation>
    <scope>IDENTIFICATION</scope>
    <source>
        <strain evidence="16">2N</strain>
    </source>
</reference>
<evidence type="ECO:0000256" key="7">
    <source>
        <dbReference type="ARBA" id="ARBA00022786"/>
    </source>
</evidence>
<dbReference type="InterPro" id="IPR029071">
    <property type="entry name" value="Ubiquitin-like_domsf"/>
</dbReference>
<dbReference type="Ensembl" id="ENSCPOT00000013582.3">
    <property type="protein sequence ID" value="ENSCPOP00000016683.2"/>
    <property type="gene ID" value="ENSCPOG00000013450.4"/>
</dbReference>
<evidence type="ECO:0000256" key="5">
    <source>
        <dbReference type="ARBA" id="ARBA00022525"/>
    </source>
</evidence>
<evidence type="ECO:0000256" key="3">
    <source>
        <dbReference type="ARBA" id="ARBA00022490"/>
    </source>
</evidence>
<dbReference type="GO" id="GO:0051607">
    <property type="term" value="P:defense response to virus"/>
    <property type="evidence" value="ECO:0007669"/>
    <property type="project" value="UniProtKB-KW"/>
</dbReference>
<dbReference type="InterPro" id="IPR015496">
    <property type="entry name" value="Ubiquilin"/>
</dbReference>
<dbReference type="KEGG" id="cpoc:100731608"/>
<keyword evidence="4" id="KW-1017">Isopeptide bond</keyword>
<proteinExistence type="predicted"/>
<dbReference type="Proteomes" id="UP000005447">
    <property type="component" value="Unassembled WGS sequence"/>
</dbReference>
<dbReference type="GO" id="GO:0070585">
    <property type="term" value="P:protein localization to mitochondrion"/>
    <property type="evidence" value="ECO:0007669"/>
    <property type="project" value="Ensembl"/>
</dbReference>
<evidence type="ECO:0000256" key="11">
    <source>
        <dbReference type="ARBA" id="ARBA00072706"/>
    </source>
</evidence>
<dbReference type="eggNOG" id="KOG0001">
    <property type="taxonomic scope" value="Eukaryota"/>
</dbReference>
<dbReference type="PRINTS" id="PR00348">
    <property type="entry name" value="UBIQUITIN"/>
</dbReference>
<evidence type="ECO:0000256" key="1">
    <source>
        <dbReference type="ARBA" id="ARBA00004496"/>
    </source>
</evidence>
<evidence type="ECO:0000256" key="8">
    <source>
        <dbReference type="ARBA" id="ARBA00022799"/>
    </source>
</evidence>
<dbReference type="EMBL" id="AAKN02055866">
    <property type="status" value="NOT_ANNOTATED_CDS"/>
    <property type="molecule type" value="Genomic_DNA"/>
</dbReference>
<dbReference type="GO" id="GO:0060339">
    <property type="term" value="P:negative regulation of type I interferon-mediated signaling pathway"/>
    <property type="evidence" value="ECO:0007669"/>
    <property type="project" value="Ensembl"/>
</dbReference>
<gene>
    <name evidence="16" type="primary">ISG15</name>
</gene>
<dbReference type="VEuPathDB" id="HostDB:ENSCPOG00000013450"/>
<dbReference type="GO" id="GO:0031593">
    <property type="term" value="F:polyubiquitin modification-dependent protein binding"/>
    <property type="evidence" value="ECO:0007669"/>
    <property type="project" value="TreeGrafter"/>
</dbReference>
<evidence type="ECO:0000256" key="13">
    <source>
        <dbReference type="ARBA" id="ARBA00082762"/>
    </source>
</evidence>
<dbReference type="GO" id="GO:0005576">
    <property type="term" value="C:extracellular region"/>
    <property type="evidence" value="ECO:0007669"/>
    <property type="project" value="UniProtKB-SubCell"/>
</dbReference>
<dbReference type="AlphaFoldDB" id="H0W145"/>
<keyword evidence="8" id="KW-0702">S-nitrosylation</keyword>
<dbReference type="GO" id="GO:0032733">
    <property type="term" value="P:positive regulation of interleukin-10 production"/>
    <property type="evidence" value="ECO:0007669"/>
    <property type="project" value="Ensembl"/>
</dbReference>
<dbReference type="InParanoid" id="H0W145"/>
<dbReference type="PANTHER" id="PTHR10677">
    <property type="entry name" value="UBIQUILIN"/>
    <property type="match status" value="1"/>
</dbReference>
<evidence type="ECO:0000256" key="10">
    <source>
        <dbReference type="ARBA" id="ARBA00023157"/>
    </source>
</evidence>
<keyword evidence="10" id="KW-1015">Disulfide bond</keyword>
<dbReference type="GO" id="GO:0005178">
    <property type="term" value="F:integrin binding"/>
    <property type="evidence" value="ECO:0007669"/>
    <property type="project" value="Ensembl"/>
</dbReference>
<dbReference type="GO" id="GO:0031397">
    <property type="term" value="P:negative regulation of protein ubiquitination"/>
    <property type="evidence" value="ECO:0007669"/>
    <property type="project" value="Ensembl"/>
</dbReference>
<dbReference type="GO" id="GO:0032728">
    <property type="term" value="P:positive regulation of interferon-beta production"/>
    <property type="evidence" value="ECO:0007669"/>
    <property type="project" value="Ensembl"/>
</dbReference>
<dbReference type="RefSeq" id="XP_003461574.1">
    <property type="nucleotide sequence ID" value="XM_003461526.5"/>
</dbReference>
<evidence type="ECO:0000256" key="6">
    <source>
        <dbReference type="ARBA" id="ARBA00022737"/>
    </source>
</evidence>
<organism evidence="16 17">
    <name type="scientific">Cavia porcellus</name>
    <name type="common">Guinea pig</name>
    <dbReference type="NCBI Taxonomy" id="10141"/>
    <lineage>
        <taxon>Eukaryota</taxon>
        <taxon>Metazoa</taxon>
        <taxon>Chordata</taxon>
        <taxon>Craniata</taxon>
        <taxon>Vertebrata</taxon>
        <taxon>Euteleostomi</taxon>
        <taxon>Mammalia</taxon>
        <taxon>Eutheria</taxon>
        <taxon>Euarchontoglires</taxon>
        <taxon>Glires</taxon>
        <taxon>Rodentia</taxon>
        <taxon>Hystricomorpha</taxon>
        <taxon>Caviidae</taxon>
        <taxon>Cavia</taxon>
    </lineage>
</organism>
<feature type="domain" description="Ubiquitin-like" evidence="15">
    <location>
        <begin position="82"/>
        <end position="157"/>
    </location>
</feature>
<dbReference type="InterPro" id="IPR019956">
    <property type="entry name" value="Ubiquitin_dom"/>
</dbReference>
<dbReference type="FunFam" id="3.10.20.90:FF:000240">
    <property type="entry name" value="ISG15 ubiquitin-like modifier"/>
    <property type="match status" value="1"/>
</dbReference>
<dbReference type="FunCoup" id="H0W145">
    <property type="interactions" value="346"/>
</dbReference>
<sequence>MDWELTVKMLDGQQFLVLVNNSMTLPELKRQIAKKTKVPAFQQCLAIQSTNRELQDRLSLTQQGFGPGSVVLLLVKDCKDPFSILVTNDKGRSRCYEVRLTHTVAALKKQVCQQEGVREDVFYLSFEGRAMEDQHMLGDYDLKPQCTVFMNLRLRGG</sequence>
<name>H0W145_CAVPO</name>
<feature type="domain" description="Ubiquitin-like" evidence="15">
    <location>
        <begin position="3"/>
        <end position="76"/>
    </location>
</feature>
<dbReference type="GeneTree" id="ENSGT00940000162007"/>